<evidence type="ECO:0000313" key="3">
    <source>
        <dbReference type="Proteomes" id="UP000634136"/>
    </source>
</evidence>
<dbReference type="NCBIfam" id="TIGR01640">
    <property type="entry name" value="F_box_assoc_1"/>
    <property type="match status" value="1"/>
</dbReference>
<sequence length="365" mass="41601">MLSANLPDDIAKEIAVRLPVKSLLRFKSVSKSWYALITDPSFITQHLERSSDSNHRLHLIFRLHALTRKPCISLVSNQEPHASRDLDLPFLQKNVEYIFVYGQCNGIFCLYGVYRGDSNRPCSTCALGGGASMILWNPATKEVKVLPPSHRDLIDSIYVIFGFGIDPVTGDFKVVRFGNLAFEGREQPPVEVYNLSTDSWKIINAIVPAFRLCYPKCRTYLNGVYHWLTDDNNDKYILCFDFGSEVFGKIQMPPVMGYCETNVAVIDEKLACVATFYMVTHRFEIWVMNEYGNESSWSRRFNIAPSSEFGSFLGFWGDDEILVEEEGRLMAYHLGNRLVQRFEIHGVPRLFKVFGYVESLVPLAA</sequence>
<dbReference type="InterPro" id="IPR050796">
    <property type="entry name" value="SCF_F-box_component"/>
</dbReference>
<dbReference type="PANTHER" id="PTHR31672">
    <property type="entry name" value="BNACNNG10540D PROTEIN"/>
    <property type="match status" value="1"/>
</dbReference>
<dbReference type="EMBL" id="JAAIUW010000012">
    <property type="protein sequence ID" value="KAF7806752.1"/>
    <property type="molecule type" value="Genomic_DNA"/>
</dbReference>
<dbReference type="PROSITE" id="PS50181">
    <property type="entry name" value="FBOX"/>
    <property type="match status" value="1"/>
</dbReference>
<dbReference type="SUPFAM" id="SSF50965">
    <property type="entry name" value="Galactose oxidase, central domain"/>
    <property type="match status" value="1"/>
</dbReference>
<gene>
    <name evidence="2" type="ORF">G2W53_038913</name>
</gene>
<accession>A0A834W2D6</accession>
<dbReference type="AlphaFoldDB" id="A0A834W2D6"/>
<protein>
    <submittedName>
        <fullName evidence="2">F-box/kelch-repeat protein</fullName>
    </submittedName>
</protein>
<dbReference type="InterPro" id="IPR006527">
    <property type="entry name" value="F-box-assoc_dom_typ1"/>
</dbReference>
<dbReference type="InterPro" id="IPR036047">
    <property type="entry name" value="F-box-like_dom_sf"/>
</dbReference>
<dbReference type="InterPro" id="IPR011043">
    <property type="entry name" value="Gal_Oxase/kelch_b-propeller"/>
</dbReference>
<dbReference type="Gene3D" id="1.20.1280.50">
    <property type="match status" value="1"/>
</dbReference>
<dbReference type="Proteomes" id="UP000634136">
    <property type="component" value="Unassembled WGS sequence"/>
</dbReference>
<dbReference type="OrthoDB" id="1415606at2759"/>
<dbReference type="PANTHER" id="PTHR31672:SF13">
    <property type="entry name" value="F-BOX PROTEIN CPR30-LIKE"/>
    <property type="match status" value="1"/>
</dbReference>
<keyword evidence="3" id="KW-1185">Reference proteome</keyword>
<reference evidence="2" key="1">
    <citation type="submission" date="2020-09" db="EMBL/GenBank/DDBJ databases">
        <title>Genome-Enabled Discovery of Anthraquinone Biosynthesis in Senna tora.</title>
        <authorList>
            <person name="Kang S.-H."/>
            <person name="Pandey R.P."/>
            <person name="Lee C.-M."/>
            <person name="Sim J.-S."/>
            <person name="Jeong J.-T."/>
            <person name="Choi B.-S."/>
            <person name="Jung M."/>
            <person name="Ginzburg D."/>
            <person name="Zhao K."/>
            <person name="Won S.Y."/>
            <person name="Oh T.-J."/>
            <person name="Yu Y."/>
            <person name="Kim N.-H."/>
            <person name="Lee O.R."/>
            <person name="Lee T.-H."/>
            <person name="Bashyal P."/>
            <person name="Kim T.-S."/>
            <person name="Lee W.-H."/>
            <person name="Kawkins C."/>
            <person name="Kim C.-K."/>
            <person name="Kim J.S."/>
            <person name="Ahn B.O."/>
            <person name="Rhee S.Y."/>
            <person name="Sohng J.K."/>
        </authorList>
    </citation>
    <scope>NUCLEOTIDE SEQUENCE</scope>
    <source>
        <tissue evidence="2">Leaf</tissue>
    </source>
</reference>
<dbReference type="InterPro" id="IPR017451">
    <property type="entry name" value="F-box-assoc_interact_dom"/>
</dbReference>
<dbReference type="Pfam" id="PF07734">
    <property type="entry name" value="FBA_1"/>
    <property type="match status" value="1"/>
</dbReference>
<proteinExistence type="predicted"/>
<feature type="domain" description="F-box" evidence="1">
    <location>
        <begin position="1"/>
        <end position="47"/>
    </location>
</feature>
<dbReference type="CDD" id="cd22157">
    <property type="entry name" value="F-box_AtFBW1-like"/>
    <property type="match status" value="1"/>
</dbReference>
<comment type="caution">
    <text evidence="2">The sequence shown here is derived from an EMBL/GenBank/DDBJ whole genome shotgun (WGS) entry which is preliminary data.</text>
</comment>
<evidence type="ECO:0000259" key="1">
    <source>
        <dbReference type="PROSITE" id="PS50181"/>
    </source>
</evidence>
<name>A0A834W2D6_9FABA</name>
<dbReference type="SUPFAM" id="SSF81383">
    <property type="entry name" value="F-box domain"/>
    <property type="match status" value="1"/>
</dbReference>
<organism evidence="2 3">
    <name type="scientific">Senna tora</name>
    <dbReference type="NCBI Taxonomy" id="362788"/>
    <lineage>
        <taxon>Eukaryota</taxon>
        <taxon>Viridiplantae</taxon>
        <taxon>Streptophyta</taxon>
        <taxon>Embryophyta</taxon>
        <taxon>Tracheophyta</taxon>
        <taxon>Spermatophyta</taxon>
        <taxon>Magnoliopsida</taxon>
        <taxon>eudicotyledons</taxon>
        <taxon>Gunneridae</taxon>
        <taxon>Pentapetalae</taxon>
        <taxon>rosids</taxon>
        <taxon>fabids</taxon>
        <taxon>Fabales</taxon>
        <taxon>Fabaceae</taxon>
        <taxon>Caesalpinioideae</taxon>
        <taxon>Cassia clade</taxon>
        <taxon>Senna</taxon>
    </lineage>
</organism>
<dbReference type="InterPro" id="IPR001810">
    <property type="entry name" value="F-box_dom"/>
</dbReference>
<dbReference type="Pfam" id="PF00646">
    <property type="entry name" value="F-box"/>
    <property type="match status" value="1"/>
</dbReference>
<dbReference type="SMART" id="SM00256">
    <property type="entry name" value="FBOX"/>
    <property type="match status" value="1"/>
</dbReference>
<evidence type="ECO:0000313" key="2">
    <source>
        <dbReference type="EMBL" id="KAF7806752.1"/>
    </source>
</evidence>